<evidence type="ECO:0000313" key="3">
    <source>
        <dbReference type="Proteomes" id="UP000245535"/>
    </source>
</evidence>
<dbReference type="Proteomes" id="UP000245535">
    <property type="component" value="Unassembled WGS sequence"/>
</dbReference>
<dbReference type="InterPro" id="IPR005025">
    <property type="entry name" value="FMN_Rdtase-like_dom"/>
</dbReference>
<dbReference type="Pfam" id="PF03358">
    <property type="entry name" value="FMN_red"/>
    <property type="match status" value="1"/>
</dbReference>
<dbReference type="SUPFAM" id="SSF52218">
    <property type="entry name" value="Flavoproteins"/>
    <property type="match status" value="1"/>
</dbReference>
<name>A0A315ZE31_SEDFL</name>
<accession>A0A315ZE31</accession>
<dbReference type="Gene3D" id="3.40.50.360">
    <property type="match status" value="1"/>
</dbReference>
<feature type="domain" description="NADPH-dependent FMN reductase-like" evidence="1">
    <location>
        <begin position="3"/>
        <end position="143"/>
    </location>
</feature>
<evidence type="ECO:0000313" key="2">
    <source>
        <dbReference type="EMBL" id="PWJ43825.1"/>
    </source>
</evidence>
<dbReference type="OrthoDB" id="9812295at2"/>
<dbReference type="PANTHER" id="PTHR30543">
    <property type="entry name" value="CHROMATE REDUCTASE"/>
    <property type="match status" value="1"/>
</dbReference>
<gene>
    <name evidence="2" type="ORF">BC781_101171</name>
</gene>
<keyword evidence="3" id="KW-1185">Reference proteome</keyword>
<proteinExistence type="predicted"/>
<dbReference type="RefSeq" id="WP_109615360.1">
    <property type="nucleotide sequence ID" value="NZ_QGDO01000001.1"/>
</dbReference>
<dbReference type="GO" id="GO:0016491">
    <property type="term" value="F:oxidoreductase activity"/>
    <property type="evidence" value="ECO:0007669"/>
    <property type="project" value="InterPro"/>
</dbReference>
<organism evidence="2 3">
    <name type="scientific">Sediminitomix flava</name>
    <dbReference type="NCBI Taxonomy" id="379075"/>
    <lineage>
        <taxon>Bacteria</taxon>
        <taxon>Pseudomonadati</taxon>
        <taxon>Bacteroidota</taxon>
        <taxon>Cytophagia</taxon>
        <taxon>Cytophagales</taxon>
        <taxon>Flammeovirgaceae</taxon>
        <taxon>Sediminitomix</taxon>
    </lineage>
</organism>
<dbReference type="GO" id="GO:0005829">
    <property type="term" value="C:cytosol"/>
    <property type="evidence" value="ECO:0007669"/>
    <property type="project" value="TreeGrafter"/>
</dbReference>
<dbReference type="InterPro" id="IPR029039">
    <property type="entry name" value="Flavoprotein-like_sf"/>
</dbReference>
<sequence>MKKIIAIGASNSKNSINQKLATWAASQVENVEVKVLDLNDYEMPIFGVDKEAESGVPAQAKAFKEEISLSDGIIISFAEHNGSYSAAFKNILDWVSRLEGPVWLAKPTFLLATSPGARGGMTVLGSANTYFPYMGAKVTGSFSLPSFQQNFNETGITETALKAKFEEELAKFEGALVEENIEG</sequence>
<dbReference type="PANTHER" id="PTHR30543:SF21">
    <property type="entry name" value="NAD(P)H-DEPENDENT FMN REDUCTASE LOT6"/>
    <property type="match status" value="1"/>
</dbReference>
<evidence type="ECO:0000259" key="1">
    <source>
        <dbReference type="Pfam" id="PF03358"/>
    </source>
</evidence>
<reference evidence="2 3" key="1">
    <citation type="submission" date="2018-03" db="EMBL/GenBank/DDBJ databases">
        <title>Genomic Encyclopedia of Archaeal and Bacterial Type Strains, Phase II (KMG-II): from individual species to whole genera.</title>
        <authorList>
            <person name="Goeker M."/>
        </authorList>
    </citation>
    <scope>NUCLEOTIDE SEQUENCE [LARGE SCALE GENOMIC DNA]</scope>
    <source>
        <strain evidence="2 3">DSM 28229</strain>
    </source>
</reference>
<comment type="caution">
    <text evidence="2">The sequence shown here is derived from an EMBL/GenBank/DDBJ whole genome shotgun (WGS) entry which is preliminary data.</text>
</comment>
<dbReference type="GO" id="GO:0010181">
    <property type="term" value="F:FMN binding"/>
    <property type="evidence" value="ECO:0007669"/>
    <property type="project" value="TreeGrafter"/>
</dbReference>
<dbReference type="AlphaFoldDB" id="A0A315ZE31"/>
<protein>
    <submittedName>
        <fullName evidence="2">NAD(P)H-dependent FMN reductase</fullName>
    </submittedName>
</protein>
<dbReference type="InterPro" id="IPR050712">
    <property type="entry name" value="NAD(P)H-dep_reductase"/>
</dbReference>
<dbReference type="EMBL" id="QGDO01000001">
    <property type="protein sequence ID" value="PWJ43825.1"/>
    <property type="molecule type" value="Genomic_DNA"/>
</dbReference>